<reference evidence="9" key="1">
    <citation type="submission" date="2016-04" db="UniProtKB">
        <authorList>
            <consortium name="WormBaseParasite"/>
        </authorList>
    </citation>
    <scope>IDENTIFICATION</scope>
</reference>
<dbReference type="Proteomes" id="UP000276776">
    <property type="component" value="Unassembled WGS sequence"/>
</dbReference>
<name>A0A158RD65_THECL</name>
<sequence>MHLWENVIDVIFVERQYEKADIEVMFATFDHGDNYPFDGQGNELAHAFYPDDRIHYGQTHINDSDPWPMWKKLKLGLPQQESLIASHYQGFFDTVPKLSPTDISAIQSLYGSLQPRFLNIHASEKIGRKNFLIAVESASFGISLLGIQ</sequence>
<evidence type="ECO:0000256" key="1">
    <source>
        <dbReference type="ARBA" id="ARBA00022670"/>
    </source>
</evidence>
<feature type="binding site" evidence="5">
    <location>
        <position position="31"/>
    </location>
    <ligand>
        <name>Zn(2+)</name>
        <dbReference type="ChEBI" id="CHEBI:29105"/>
        <label>1</label>
    </ligand>
</feature>
<feature type="binding site" evidence="5">
    <location>
        <position position="39"/>
    </location>
    <ligand>
        <name>Ca(2+)</name>
        <dbReference type="ChEBI" id="CHEBI:29108"/>
        <label>3</label>
    </ligand>
</feature>
<dbReference type="GO" id="GO:0008270">
    <property type="term" value="F:zinc ion binding"/>
    <property type="evidence" value="ECO:0007669"/>
    <property type="project" value="InterPro"/>
</dbReference>
<accession>A0A158RD65</accession>
<dbReference type="Pfam" id="PF00413">
    <property type="entry name" value="Peptidase_M10"/>
    <property type="match status" value="1"/>
</dbReference>
<dbReference type="GO" id="GO:0031012">
    <property type="term" value="C:extracellular matrix"/>
    <property type="evidence" value="ECO:0007669"/>
    <property type="project" value="InterPro"/>
</dbReference>
<dbReference type="InterPro" id="IPR024079">
    <property type="entry name" value="MetalloPept_cat_dom_sf"/>
</dbReference>
<evidence type="ECO:0000256" key="3">
    <source>
        <dbReference type="ARBA" id="ARBA00022801"/>
    </source>
</evidence>
<keyword evidence="8" id="KW-1185">Reference proteome</keyword>
<evidence type="ECO:0000259" key="6">
    <source>
        <dbReference type="Pfam" id="PF00413"/>
    </source>
</evidence>
<feature type="binding site" evidence="5">
    <location>
        <position position="33"/>
    </location>
    <ligand>
        <name>Zn(2+)</name>
        <dbReference type="ChEBI" id="CHEBI:29105"/>
        <label>1</label>
    </ligand>
</feature>
<evidence type="ECO:0000313" key="8">
    <source>
        <dbReference type="Proteomes" id="UP000276776"/>
    </source>
</evidence>
<keyword evidence="1" id="KW-0645">Protease</keyword>
<dbReference type="GO" id="GO:0030198">
    <property type="term" value="P:extracellular matrix organization"/>
    <property type="evidence" value="ECO:0007669"/>
    <property type="project" value="TreeGrafter"/>
</dbReference>
<dbReference type="STRING" id="103827.A0A158RD65"/>
<dbReference type="SUPFAM" id="SSF55486">
    <property type="entry name" value="Metalloproteases ('zincins'), catalytic domain"/>
    <property type="match status" value="1"/>
</dbReference>
<comment type="cofactor">
    <cofactor evidence="5">
        <name>Zn(2+)</name>
        <dbReference type="ChEBI" id="CHEBI:29105"/>
    </cofactor>
    <text evidence="5">Binds 2 Zn(2+) ions per subunit.</text>
</comment>
<reference evidence="7 8" key="2">
    <citation type="submission" date="2018-11" db="EMBL/GenBank/DDBJ databases">
        <authorList>
            <consortium name="Pathogen Informatics"/>
        </authorList>
    </citation>
    <scope>NUCLEOTIDE SEQUENCE [LARGE SCALE GENOMIC DNA]</scope>
</reference>
<dbReference type="WBParaSite" id="TCLT_0001030601-mRNA-1">
    <property type="protein sequence ID" value="TCLT_0001030601-mRNA-1"/>
    <property type="gene ID" value="TCLT_0001030601"/>
</dbReference>
<feature type="binding site" evidence="5">
    <location>
        <position position="63"/>
    </location>
    <ligand>
        <name>Ca(2+)</name>
        <dbReference type="ChEBI" id="CHEBI:29108"/>
        <label>1</label>
    </ligand>
</feature>
<feature type="binding site" evidence="5">
    <location>
        <position position="46"/>
    </location>
    <ligand>
        <name>Zn(2+)</name>
        <dbReference type="ChEBI" id="CHEBI:29105"/>
        <label>1</label>
    </ligand>
</feature>
<evidence type="ECO:0000256" key="2">
    <source>
        <dbReference type="ARBA" id="ARBA00022723"/>
    </source>
</evidence>
<keyword evidence="3" id="KW-0378">Hydrolase</keyword>
<evidence type="ECO:0000256" key="5">
    <source>
        <dbReference type="PIRSR" id="PIRSR621190-2"/>
    </source>
</evidence>
<dbReference type="GO" id="GO:0030574">
    <property type="term" value="P:collagen catabolic process"/>
    <property type="evidence" value="ECO:0007669"/>
    <property type="project" value="TreeGrafter"/>
</dbReference>
<dbReference type="AlphaFoldDB" id="A0A158RD65"/>
<feature type="binding site" evidence="5">
    <location>
        <position position="38"/>
    </location>
    <ligand>
        <name>Ca(2+)</name>
        <dbReference type="ChEBI" id="CHEBI:29108"/>
        <label>3</label>
    </ligand>
</feature>
<dbReference type="PRINTS" id="PR00138">
    <property type="entry name" value="MATRIXIN"/>
</dbReference>
<feature type="binding site" evidence="5">
    <location>
        <position position="60"/>
    </location>
    <ligand>
        <name>Zn(2+)</name>
        <dbReference type="ChEBI" id="CHEBI:29105"/>
        <label>1</label>
    </ligand>
</feature>
<keyword evidence="4 5" id="KW-0862">Zinc</keyword>
<comment type="cofactor">
    <cofactor evidence="5">
        <name>Ca(2+)</name>
        <dbReference type="ChEBI" id="CHEBI:29108"/>
    </cofactor>
    <text evidence="5">Can bind about 5 Ca(2+) ions per subunit.</text>
</comment>
<evidence type="ECO:0000313" key="9">
    <source>
        <dbReference type="WBParaSite" id="TCLT_0001030601-mRNA-1"/>
    </source>
</evidence>
<feature type="binding site" evidence="5">
    <location>
        <position position="21"/>
    </location>
    <ligand>
        <name>Ca(2+)</name>
        <dbReference type="ChEBI" id="CHEBI:29108"/>
        <label>2</label>
    </ligand>
</feature>
<evidence type="ECO:0000313" key="7">
    <source>
        <dbReference type="EMBL" id="VDN07979.1"/>
    </source>
</evidence>
<dbReference type="GO" id="GO:0006508">
    <property type="term" value="P:proteolysis"/>
    <property type="evidence" value="ECO:0007669"/>
    <property type="project" value="UniProtKB-KW"/>
</dbReference>
<dbReference type="InterPro" id="IPR001818">
    <property type="entry name" value="Pept_M10_metallopeptidase"/>
</dbReference>
<dbReference type="OrthoDB" id="406838at2759"/>
<gene>
    <name evidence="7" type="ORF">TCLT_LOCUS10295</name>
</gene>
<keyword evidence="2 5" id="KW-0479">Metal-binding</keyword>
<organism evidence="9">
    <name type="scientific">Thelazia callipaeda</name>
    <name type="common">Oriental eyeworm</name>
    <name type="synonym">Parasitic nematode</name>
    <dbReference type="NCBI Taxonomy" id="103827"/>
    <lineage>
        <taxon>Eukaryota</taxon>
        <taxon>Metazoa</taxon>
        <taxon>Ecdysozoa</taxon>
        <taxon>Nematoda</taxon>
        <taxon>Chromadorea</taxon>
        <taxon>Rhabditida</taxon>
        <taxon>Spirurina</taxon>
        <taxon>Spiruromorpha</taxon>
        <taxon>Thelazioidea</taxon>
        <taxon>Thelaziidae</taxon>
        <taxon>Thelazia</taxon>
    </lineage>
</organism>
<dbReference type="Gene3D" id="3.40.390.10">
    <property type="entry name" value="Collagenase (Catalytic Domain)"/>
    <property type="match status" value="1"/>
</dbReference>
<dbReference type="PANTHER" id="PTHR10201:SF309">
    <property type="entry name" value="PEPTIDASE METALLOPEPTIDASE DOMAIN-CONTAINING PROTEIN"/>
    <property type="match status" value="1"/>
</dbReference>
<keyword evidence="5" id="KW-0106">Calcium</keyword>
<dbReference type="EMBL" id="UYYF01005044">
    <property type="protein sequence ID" value="VDN07979.1"/>
    <property type="molecule type" value="Genomic_DNA"/>
</dbReference>
<dbReference type="GO" id="GO:0004222">
    <property type="term" value="F:metalloendopeptidase activity"/>
    <property type="evidence" value="ECO:0007669"/>
    <property type="project" value="InterPro"/>
</dbReference>
<feature type="domain" description="Peptidase M10 metallopeptidase" evidence="6">
    <location>
        <begin position="2"/>
        <end position="70"/>
    </location>
</feature>
<dbReference type="PANTHER" id="PTHR10201">
    <property type="entry name" value="MATRIX METALLOPROTEINASE"/>
    <property type="match status" value="1"/>
</dbReference>
<evidence type="ECO:0000256" key="4">
    <source>
        <dbReference type="ARBA" id="ARBA00022833"/>
    </source>
</evidence>
<dbReference type="InterPro" id="IPR021190">
    <property type="entry name" value="Pept_M10A"/>
</dbReference>
<proteinExistence type="predicted"/>
<protein>
    <submittedName>
        <fullName evidence="9">Peptidase_M10 domain-containing protein</fullName>
    </submittedName>
</protein>
<dbReference type="GO" id="GO:0005615">
    <property type="term" value="C:extracellular space"/>
    <property type="evidence" value="ECO:0007669"/>
    <property type="project" value="TreeGrafter"/>
</dbReference>